<evidence type="ECO:0000313" key="5">
    <source>
        <dbReference type="EMBL" id="QJI05296.1"/>
    </source>
</evidence>
<evidence type="ECO:0000313" key="2">
    <source>
        <dbReference type="EMBL" id="QJA67368.1"/>
    </source>
</evidence>
<dbReference type="EMBL" id="MT143701">
    <property type="protein sequence ID" value="QJB00780.1"/>
    <property type="molecule type" value="Genomic_DNA"/>
</dbReference>
<evidence type="ECO:0000313" key="3">
    <source>
        <dbReference type="EMBL" id="QJB00780.1"/>
    </source>
</evidence>
<organism evidence="1">
    <name type="scientific">viral metagenome</name>
    <dbReference type="NCBI Taxonomy" id="1070528"/>
    <lineage>
        <taxon>unclassified sequences</taxon>
        <taxon>metagenomes</taxon>
        <taxon>organismal metagenomes</taxon>
    </lineage>
</organism>
<sequence>MTTDRTEEYLERILKAAGSGLRHYTPQSKAELRAAMRAVIADVKRKPLVAYAGREAS</sequence>
<protein>
    <submittedName>
        <fullName evidence="1">Uncharacterized protein</fullName>
    </submittedName>
</protein>
<dbReference type="EMBL" id="MT141570">
    <property type="protein sequence ID" value="QJA67368.1"/>
    <property type="molecule type" value="Genomic_DNA"/>
</dbReference>
<evidence type="ECO:0000313" key="1">
    <source>
        <dbReference type="EMBL" id="QJA44678.1"/>
    </source>
</evidence>
<dbReference type="AlphaFoldDB" id="A0A6H1ZAW8"/>
<dbReference type="EMBL" id="MT145197">
    <property type="protein sequence ID" value="QJI05296.1"/>
    <property type="molecule type" value="Genomic_DNA"/>
</dbReference>
<dbReference type="EMBL" id="MT144594">
    <property type="protein sequence ID" value="QJH93970.1"/>
    <property type="molecule type" value="Genomic_DNA"/>
</dbReference>
<proteinExistence type="predicted"/>
<name>A0A6H1ZAW8_9ZZZZ</name>
<accession>A0A6H1ZAW8</accession>
<evidence type="ECO:0000313" key="4">
    <source>
        <dbReference type="EMBL" id="QJH93970.1"/>
    </source>
</evidence>
<dbReference type="EMBL" id="MT143979">
    <property type="protein sequence ID" value="QJA44678.1"/>
    <property type="molecule type" value="Genomic_DNA"/>
</dbReference>
<reference evidence="1" key="1">
    <citation type="submission" date="2020-03" db="EMBL/GenBank/DDBJ databases">
        <title>The deep terrestrial virosphere.</title>
        <authorList>
            <person name="Holmfeldt K."/>
            <person name="Nilsson E."/>
            <person name="Simone D."/>
            <person name="Lopez-Fernandez M."/>
            <person name="Wu X."/>
            <person name="de Brujin I."/>
            <person name="Lundin D."/>
            <person name="Andersson A."/>
            <person name="Bertilsson S."/>
            <person name="Dopson M."/>
        </authorList>
    </citation>
    <scope>NUCLEOTIDE SEQUENCE</scope>
    <source>
        <strain evidence="3">MM171A00166</strain>
        <strain evidence="5">MM415A00140</strain>
        <strain evidence="2">MM415B00227</strain>
        <strain evidence="1">TM448A00134</strain>
        <strain evidence="4">TM448B00166</strain>
    </source>
</reference>
<gene>
    <name evidence="3" type="ORF">MM171A00166_0023</name>
    <name evidence="5" type="ORF">MM415A00140_0046</name>
    <name evidence="2" type="ORF">MM415B00227_0030</name>
    <name evidence="1" type="ORF">TM448A00134_0012</name>
    <name evidence="4" type="ORF">TM448B00166_0014</name>
</gene>